<dbReference type="Gene3D" id="2.170.130.10">
    <property type="entry name" value="TonB-dependent receptor, plug domain"/>
    <property type="match status" value="1"/>
</dbReference>
<evidence type="ECO:0000256" key="12">
    <source>
        <dbReference type="RuleBase" id="RU003357"/>
    </source>
</evidence>
<organism evidence="16 17">
    <name type="scientific">Rugamonas rubra</name>
    <dbReference type="NCBI Taxonomy" id="758825"/>
    <lineage>
        <taxon>Bacteria</taxon>
        <taxon>Pseudomonadati</taxon>
        <taxon>Pseudomonadota</taxon>
        <taxon>Betaproteobacteria</taxon>
        <taxon>Burkholderiales</taxon>
        <taxon>Oxalobacteraceae</taxon>
        <taxon>Telluria group</taxon>
        <taxon>Rugamonas</taxon>
    </lineage>
</organism>
<dbReference type="CDD" id="cd01347">
    <property type="entry name" value="ligand_gated_channel"/>
    <property type="match status" value="1"/>
</dbReference>
<name>A0A1I4SAH8_9BURK</name>
<evidence type="ECO:0000256" key="9">
    <source>
        <dbReference type="ARBA" id="ARBA00023170"/>
    </source>
</evidence>
<keyword evidence="17" id="KW-1185">Reference proteome</keyword>
<reference evidence="16 17" key="1">
    <citation type="submission" date="2016-10" db="EMBL/GenBank/DDBJ databases">
        <authorList>
            <person name="de Groot N.N."/>
        </authorList>
    </citation>
    <scope>NUCLEOTIDE SEQUENCE [LARGE SCALE GENOMIC DNA]</scope>
    <source>
        <strain evidence="16 17">ATCC 43154</strain>
    </source>
</reference>
<keyword evidence="7 12" id="KW-0798">TonB box</keyword>
<evidence type="ECO:0000259" key="15">
    <source>
        <dbReference type="Pfam" id="PF07715"/>
    </source>
</evidence>
<accession>A0A1I4SAH8</accession>
<proteinExistence type="inferred from homology"/>
<feature type="signal peptide" evidence="13">
    <location>
        <begin position="1"/>
        <end position="24"/>
    </location>
</feature>
<dbReference type="PANTHER" id="PTHR30069">
    <property type="entry name" value="TONB-DEPENDENT OUTER MEMBRANE RECEPTOR"/>
    <property type="match status" value="1"/>
</dbReference>
<dbReference type="OrthoDB" id="183532at2"/>
<dbReference type="InterPro" id="IPR000531">
    <property type="entry name" value="Beta-barrel_TonB"/>
</dbReference>
<keyword evidence="10 11" id="KW-0998">Cell outer membrane</keyword>
<keyword evidence="4 11" id="KW-1134">Transmembrane beta strand</keyword>
<dbReference type="PROSITE" id="PS52016">
    <property type="entry name" value="TONB_DEPENDENT_REC_3"/>
    <property type="match status" value="1"/>
</dbReference>
<dbReference type="GO" id="GO:0044718">
    <property type="term" value="P:siderophore transmembrane transport"/>
    <property type="evidence" value="ECO:0007669"/>
    <property type="project" value="TreeGrafter"/>
</dbReference>
<comment type="similarity">
    <text evidence="2 11 12">Belongs to the TonB-dependent receptor family.</text>
</comment>
<dbReference type="Proteomes" id="UP000199470">
    <property type="component" value="Unassembled WGS sequence"/>
</dbReference>
<dbReference type="EMBL" id="FOTW01000025">
    <property type="protein sequence ID" value="SFM61351.1"/>
    <property type="molecule type" value="Genomic_DNA"/>
</dbReference>
<evidence type="ECO:0000256" key="10">
    <source>
        <dbReference type="ARBA" id="ARBA00023237"/>
    </source>
</evidence>
<evidence type="ECO:0000256" key="6">
    <source>
        <dbReference type="ARBA" id="ARBA00022729"/>
    </source>
</evidence>
<dbReference type="Gene3D" id="2.40.170.20">
    <property type="entry name" value="TonB-dependent receptor, beta-barrel domain"/>
    <property type="match status" value="1"/>
</dbReference>
<evidence type="ECO:0000259" key="14">
    <source>
        <dbReference type="Pfam" id="PF00593"/>
    </source>
</evidence>
<dbReference type="STRING" id="758825.SAMN02982985_04704"/>
<keyword evidence="6 13" id="KW-0732">Signal</keyword>
<feature type="domain" description="TonB-dependent receptor plug" evidence="15">
    <location>
        <begin position="53"/>
        <end position="163"/>
    </location>
</feature>
<dbReference type="InterPro" id="IPR039426">
    <property type="entry name" value="TonB-dep_rcpt-like"/>
</dbReference>
<evidence type="ECO:0000256" key="4">
    <source>
        <dbReference type="ARBA" id="ARBA00022452"/>
    </source>
</evidence>
<dbReference type="InterPro" id="IPR036942">
    <property type="entry name" value="Beta-barrel_TonB_sf"/>
</dbReference>
<evidence type="ECO:0000256" key="2">
    <source>
        <dbReference type="ARBA" id="ARBA00009810"/>
    </source>
</evidence>
<evidence type="ECO:0000256" key="13">
    <source>
        <dbReference type="SAM" id="SignalP"/>
    </source>
</evidence>
<gene>
    <name evidence="16" type="ORF">SAMN02982985_04704</name>
</gene>
<dbReference type="Pfam" id="PF07715">
    <property type="entry name" value="Plug"/>
    <property type="match status" value="1"/>
</dbReference>
<dbReference type="InterPro" id="IPR037066">
    <property type="entry name" value="Plug_dom_sf"/>
</dbReference>
<evidence type="ECO:0000256" key="5">
    <source>
        <dbReference type="ARBA" id="ARBA00022692"/>
    </source>
</evidence>
<protein>
    <submittedName>
        <fullName evidence="16">Iron complex outermembrane recepter protein</fullName>
    </submittedName>
</protein>
<evidence type="ECO:0000256" key="7">
    <source>
        <dbReference type="ARBA" id="ARBA00023077"/>
    </source>
</evidence>
<dbReference type="GO" id="GO:0009279">
    <property type="term" value="C:cell outer membrane"/>
    <property type="evidence" value="ECO:0007669"/>
    <property type="project" value="UniProtKB-SubCell"/>
</dbReference>
<keyword evidence="8 11" id="KW-0472">Membrane</keyword>
<evidence type="ECO:0000313" key="17">
    <source>
        <dbReference type="Proteomes" id="UP000199470"/>
    </source>
</evidence>
<dbReference type="SUPFAM" id="SSF56935">
    <property type="entry name" value="Porins"/>
    <property type="match status" value="1"/>
</dbReference>
<dbReference type="PANTHER" id="PTHR30069:SF29">
    <property type="entry name" value="HEMOGLOBIN AND HEMOGLOBIN-HAPTOGLOBIN-BINDING PROTEIN 1-RELATED"/>
    <property type="match status" value="1"/>
</dbReference>
<dbReference type="InterPro" id="IPR012910">
    <property type="entry name" value="Plug_dom"/>
</dbReference>
<dbReference type="Pfam" id="PF00593">
    <property type="entry name" value="TonB_dep_Rec_b-barrel"/>
    <property type="match status" value="1"/>
</dbReference>
<sequence>MKAKYAYPLYLAAALTIPNMQALAQSPSDEDELTLVYGDNDSVSIATGTVQALRRAPAVASVITAADIAAIGASDLDQVLEGVAGIHVNRSANNYSPLYVVRGIVSQVTPQVLVLQNGVPITTIYQGNKGNLWGGYPVEHIARIEIIRGPGSALYGSDAFSGVINIITKGAAETPGTEIGARLGSFQTRDVWLQHGGKLGTVDVAAYLRVGDSDGQNSIIDADAQSRNDKLFGTHASLAPGPVNTGYQAVDGNLDLARGHWRARFGYKLRDKLGTGAGIASALDPVGQQKSERYTTSLSWADPQFSRDWGLGATVSTLQYNQLIPVDFNLLPPGTVLPSGKFPNGMIGAPEVWERQLRLSAFADYSGLNGHHWRIGVGHDDLDMYRSRERRNFSYAPNGAPIPLPGVVEFAGDRSFILPHRRKIDYLYLQDEWHLAKDWNLTAGIRHDRYSDFGNTTNPRLALVWDATFDLTAKLLYGRAFRAPSFNEGYAVSNPVTMGNPKLQPETNGTLEAVFAWQARADAQVNMTLYRYSMSNIIRTVNNPGVGTGAAYANTGDQTGHGLELEGSWNVNRDWRLLGNYAWQRSVDDATGRDAGYAPHHHLYGRADWQFSSGYMLSSQLNWVAGRKRAAGDARDPVADYTTLDLTVATRRGRQQWNFSASVRNLFNADAREPSLAPGLAIPHDLPMAPRALSVQAVYKL</sequence>
<evidence type="ECO:0000313" key="16">
    <source>
        <dbReference type="EMBL" id="SFM61351.1"/>
    </source>
</evidence>
<feature type="domain" description="TonB-dependent receptor-like beta-barrel" evidence="14">
    <location>
        <begin position="253"/>
        <end position="666"/>
    </location>
</feature>
<evidence type="ECO:0000256" key="1">
    <source>
        <dbReference type="ARBA" id="ARBA00004571"/>
    </source>
</evidence>
<evidence type="ECO:0000256" key="3">
    <source>
        <dbReference type="ARBA" id="ARBA00022448"/>
    </source>
</evidence>
<evidence type="ECO:0000256" key="11">
    <source>
        <dbReference type="PROSITE-ProRule" id="PRU01360"/>
    </source>
</evidence>
<comment type="subcellular location">
    <subcellularLocation>
        <location evidence="1 11">Cell outer membrane</location>
        <topology evidence="1 11">Multi-pass membrane protein</topology>
    </subcellularLocation>
</comment>
<keyword evidence="5 11" id="KW-0812">Transmembrane</keyword>
<dbReference type="GO" id="GO:0015344">
    <property type="term" value="F:siderophore uptake transmembrane transporter activity"/>
    <property type="evidence" value="ECO:0007669"/>
    <property type="project" value="TreeGrafter"/>
</dbReference>
<feature type="chain" id="PRO_5011722347" evidence="13">
    <location>
        <begin position="25"/>
        <end position="701"/>
    </location>
</feature>
<keyword evidence="3 11" id="KW-0813">Transport</keyword>
<evidence type="ECO:0000256" key="8">
    <source>
        <dbReference type="ARBA" id="ARBA00023136"/>
    </source>
</evidence>
<keyword evidence="9" id="KW-0675">Receptor</keyword>
<dbReference type="AlphaFoldDB" id="A0A1I4SAH8"/>